<organism evidence="1 2">
    <name type="scientific">Streptomyces achmelvichensis</name>
    <dbReference type="NCBI Taxonomy" id="3134111"/>
    <lineage>
        <taxon>Bacteria</taxon>
        <taxon>Bacillati</taxon>
        <taxon>Actinomycetota</taxon>
        <taxon>Actinomycetes</taxon>
        <taxon>Kitasatosporales</taxon>
        <taxon>Streptomycetaceae</taxon>
        <taxon>Streptomyces</taxon>
    </lineage>
</organism>
<name>A0ACC6Q8A1_9ACTN</name>
<keyword evidence="2" id="KW-1185">Reference proteome</keyword>
<protein>
    <submittedName>
        <fullName evidence="1">Uncharacterized protein</fullName>
    </submittedName>
</protein>
<evidence type="ECO:0000313" key="1">
    <source>
        <dbReference type="EMBL" id="MEJ8639791.1"/>
    </source>
</evidence>
<reference evidence="1" key="1">
    <citation type="submission" date="2024-03" db="EMBL/GenBank/DDBJ databases">
        <title>Novel Streptomyces species of biotechnological and ecological value are a feature of Machair soil.</title>
        <authorList>
            <person name="Prole J.R."/>
            <person name="Goodfellow M."/>
            <person name="Allenby N."/>
            <person name="Ward A.C."/>
        </authorList>
    </citation>
    <scope>NUCLEOTIDE SEQUENCE</scope>
    <source>
        <strain evidence="1">MS2.AVA.5</strain>
    </source>
</reference>
<accession>A0ACC6Q8A1</accession>
<dbReference type="EMBL" id="JBBKAJ010000022">
    <property type="protein sequence ID" value="MEJ8639791.1"/>
    <property type="molecule type" value="Genomic_DNA"/>
</dbReference>
<comment type="caution">
    <text evidence="1">The sequence shown here is derived from an EMBL/GenBank/DDBJ whole genome shotgun (WGS) entry which is preliminary data.</text>
</comment>
<evidence type="ECO:0000313" key="2">
    <source>
        <dbReference type="Proteomes" id="UP001377168"/>
    </source>
</evidence>
<gene>
    <name evidence="1" type="ORF">WKI67_41360</name>
</gene>
<dbReference type="Proteomes" id="UP001377168">
    <property type="component" value="Unassembled WGS sequence"/>
</dbReference>
<sequence length="57" mass="6602">MNEEPVVIKLTHDQAFVLSDWLYEVMIQSDKLDAIIPDRRRLVSDLRDLRHPGEVAG</sequence>
<proteinExistence type="predicted"/>